<keyword evidence="2" id="KW-1185">Reference proteome</keyword>
<reference evidence="1 2" key="1">
    <citation type="journal article" date="2021" name="Elife">
        <title>Chloroplast acquisition without the gene transfer in kleptoplastic sea slugs, Plakobranchus ocellatus.</title>
        <authorList>
            <person name="Maeda T."/>
            <person name="Takahashi S."/>
            <person name="Yoshida T."/>
            <person name="Shimamura S."/>
            <person name="Takaki Y."/>
            <person name="Nagai Y."/>
            <person name="Toyoda A."/>
            <person name="Suzuki Y."/>
            <person name="Arimoto A."/>
            <person name="Ishii H."/>
            <person name="Satoh N."/>
            <person name="Nishiyama T."/>
            <person name="Hasebe M."/>
            <person name="Maruyama T."/>
            <person name="Minagawa J."/>
            <person name="Obokata J."/>
            <person name="Shigenobu S."/>
        </authorList>
    </citation>
    <scope>NUCLEOTIDE SEQUENCE [LARGE SCALE GENOMIC DNA]</scope>
</reference>
<sequence>MLEPLQRLYRSNTVQKFRARAINTPLLLDRTRPGWSCTTVCRLCGKGGESRPAVAAIPLDYNLWEKDKGCHEYGSEHAAHVPLASHAVGPRPGSGDFHQFEELVELFQIQGLFCLNDA</sequence>
<gene>
    <name evidence="1" type="ORF">PoB_007521200</name>
</gene>
<comment type="caution">
    <text evidence="1">The sequence shown here is derived from an EMBL/GenBank/DDBJ whole genome shotgun (WGS) entry which is preliminary data.</text>
</comment>
<proteinExistence type="predicted"/>
<dbReference type="EMBL" id="BLXT01008440">
    <property type="protein sequence ID" value="GFO48707.1"/>
    <property type="molecule type" value="Genomic_DNA"/>
</dbReference>
<dbReference type="AlphaFoldDB" id="A0AAV4DWM6"/>
<evidence type="ECO:0000313" key="2">
    <source>
        <dbReference type="Proteomes" id="UP000735302"/>
    </source>
</evidence>
<organism evidence="1 2">
    <name type="scientific">Plakobranchus ocellatus</name>
    <dbReference type="NCBI Taxonomy" id="259542"/>
    <lineage>
        <taxon>Eukaryota</taxon>
        <taxon>Metazoa</taxon>
        <taxon>Spiralia</taxon>
        <taxon>Lophotrochozoa</taxon>
        <taxon>Mollusca</taxon>
        <taxon>Gastropoda</taxon>
        <taxon>Heterobranchia</taxon>
        <taxon>Euthyneura</taxon>
        <taxon>Panpulmonata</taxon>
        <taxon>Sacoglossa</taxon>
        <taxon>Placobranchoidea</taxon>
        <taxon>Plakobranchidae</taxon>
        <taxon>Plakobranchus</taxon>
    </lineage>
</organism>
<name>A0AAV4DWM6_9GAST</name>
<dbReference type="Proteomes" id="UP000735302">
    <property type="component" value="Unassembled WGS sequence"/>
</dbReference>
<accession>A0AAV4DWM6</accession>
<protein>
    <submittedName>
        <fullName evidence="1">Uncharacterized protein</fullName>
    </submittedName>
</protein>
<evidence type="ECO:0000313" key="1">
    <source>
        <dbReference type="EMBL" id="GFO48707.1"/>
    </source>
</evidence>